<evidence type="ECO:0000313" key="1">
    <source>
        <dbReference type="EMBL" id="AJD93080.1"/>
    </source>
</evidence>
<gene>
    <name evidence="1" type="ORF">JMA_37620</name>
</gene>
<keyword evidence="2" id="KW-1185">Reference proteome</keyword>
<dbReference type="KEGG" id="jeo:JMA_37620"/>
<accession>A0A0B5AS35</accession>
<name>A0A0B5AS35_9BACL</name>
<sequence>MELINLYSRTHITGVTAEDFKQKVTSFSEEMDYGENPVVKEEDVLIIEMDYRDGGNYRHSIAIALDAEGRVWVDEPEWNEDEEEERIMFWEQVYTLFGVVTPEDVYA</sequence>
<dbReference type="AlphaFoldDB" id="A0A0B5AS35"/>
<protein>
    <submittedName>
        <fullName evidence="1">Uncharacterized protein</fullName>
    </submittedName>
</protein>
<organism evidence="1 2">
    <name type="scientific">Jeotgalibacillus malaysiensis</name>
    <dbReference type="NCBI Taxonomy" id="1508404"/>
    <lineage>
        <taxon>Bacteria</taxon>
        <taxon>Bacillati</taxon>
        <taxon>Bacillota</taxon>
        <taxon>Bacilli</taxon>
        <taxon>Bacillales</taxon>
        <taxon>Caryophanaceae</taxon>
        <taxon>Jeotgalibacillus</taxon>
    </lineage>
</organism>
<evidence type="ECO:0000313" key="2">
    <source>
        <dbReference type="Proteomes" id="UP000031449"/>
    </source>
</evidence>
<geneLocation type="plasmid" evidence="2"/>
<dbReference type="EMBL" id="CP009417">
    <property type="protein sequence ID" value="AJD93080.1"/>
    <property type="molecule type" value="Genomic_DNA"/>
</dbReference>
<keyword evidence="1" id="KW-0614">Plasmid</keyword>
<dbReference type="HOGENOM" id="CLU_2206485_0_0_9"/>
<dbReference type="Proteomes" id="UP000031449">
    <property type="component" value="Plasmid unnamed"/>
</dbReference>
<reference evidence="1 2" key="1">
    <citation type="submission" date="2014-08" db="EMBL/GenBank/DDBJ databases">
        <title>Complete genome of a marine bacteria Jeotgalibacillus malaysiensis.</title>
        <authorList>
            <person name="Yaakop A.S."/>
            <person name="Chan K.-G."/>
            <person name="Goh K.M."/>
        </authorList>
    </citation>
    <scope>NUCLEOTIDE SEQUENCE [LARGE SCALE GENOMIC DNA]</scope>
    <source>
        <strain evidence="1 2">D5</strain>
        <plasmid evidence="2">Plasmid</plasmid>
    </source>
</reference>
<proteinExistence type="predicted"/>
<dbReference type="BioCyc" id="JESP1508404:G14D9-13046-MONOMER"/>